<proteinExistence type="predicted"/>
<dbReference type="Proteomes" id="UP001400965">
    <property type="component" value="Unassembled WGS sequence"/>
</dbReference>
<dbReference type="EMBL" id="BAAACP010000009">
    <property type="protein sequence ID" value="GAA0864255.1"/>
    <property type="molecule type" value="Genomic_DNA"/>
</dbReference>
<keyword evidence="2" id="KW-1185">Reference proteome</keyword>
<gene>
    <name evidence="1" type="ORF">GCM10008917_16970</name>
</gene>
<evidence type="ECO:0000313" key="1">
    <source>
        <dbReference type="EMBL" id="GAA0864255.1"/>
    </source>
</evidence>
<reference evidence="2" key="1">
    <citation type="journal article" date="2019" name="Int. J. Syst. Evol. Microbiol.">
        <title>The Global Catalogue of Microorganisms (GCM) 10K type strain sequencing project: providing services to taxonomists for standard genome sequencing and annotation.</title>
        <authorList>
            <consortium name="The Broad Institute Genomics Platform"/>
            <consortium name="The Broad Institute Genome Sequencing Center for Infectious Disease"/>
            <person name="Wu L."/>
            <person name="Ma J."/>
        </authorList>
    </citation>
    <scope>NUCLEOTIDE SEQUENCE [LARGE SCALE GENOMIC DNA]</scope>
    <source>
        <strain evidence="2">JCM 6486</strain>
    </source>
</reference>
<protein>
    <submittedName>
        <fullName evidence="1">Uncharacterized protein</fullName>
    </submittedName>
</protein>
<accession>A0ABP3XHX1</accession>
<name>A0ABP3XHX1_9FIRM</name>
<sequence length="87" mass="10104">MKIVAKSIKSKRTNVSNIPNTFAFTFVRNWLSDKNHAKEREQYFIGNLSSQEVNLIMREIKWLAKTYKNLDIITIEDSKGSITQVVL</sequence>
<organism evidence="1 2">
    <name type="scientific">Paraclostridium tenue</name>
    <dbReference type="NCBI Taxonomy" id="1737"/>
    <lineage>
        <taxon>Bacteria</taxon>
        <taxon>Bacillati</taxon>
        <taxon>Bacillota</taxon>
        <taxon>Clostridia</taxon>
        <taxon>Peptostreptococcales</taxon>
        <taxon>Peptostreptococcaceae</taxon>
        <taxon>Paraclostridium</taxon>
    </lineage>
</organism>
<evidence type="ECO:0000313" key="2">
    <source>
        <dbReference type="Proteomes" id="UP001400965"/>
    </source>
</evidence>
<comment type="caution">
    <text evidence="1">The sequence shown here is derived from an EMBL/GenBank/DDBJ whole genome shotgun (WGS) entry which is preliminary data.</text>
</comment>
<dbReference type="RefSeq" id="WP_147547307.1">
    <property type="nucleotide sequence ID" value="NZ_BAAACP010000009.1"/>
</dbReference>